<dbReference type="InterPro" id="IPR012843">
    <property type="entry name" value="YscD"/>
</dbReference>
<comment type="caution">
    <text evidence="2">The sequence shown here is derived from an EMBL/GenBank/DDBJ whole genome shotgun (WGS) entry which is preliminary data.</text>
</comment>
<evidence type="ECO:0000259" key="1">
    <source>
        <dbReference type="Pfam" id="PF21937"/>
    </source>
</evidence>
<proteinExistence type="predicted"/>
<feature type="domain" description="YscD-like Bon-like" evidence="1">
    <location>
        <begin position="204"/>
        <end position="266"/>
    </location>
</feature>
<gene>
    <name evidence="2" type="ORF">TW71_00560</name>
</gene>
<name>A0A837GAP3_9VIBR</name>
<protein>
    <submittedName>
        <fullName evidence="2">Type III secretion protein</fullName>
    </submittedName>
</protein>
<dbReference type="EMBL" id="JXXR01000001">
    <property type="protein sequence ID" value="KJY77556.1"/>
    <property type="molecule type" value="Genomic_DNA"/>
</dbReference>
<organism evidence="2">
    <name type="scientific">Vibrio coralliilyticus</name>
    <dbReference type="NCBI Taxonomy" id="190893"/>
    <lineage>
        <taxon>Bacteria</taxon>
        <taxon>Pseudomonadati</taxon>
        <taxon>Pseudomonadota</taxon>
        <taxon>Gammaproteobacteria</taxon>
        <taxon>Vibrionales</taxon>
        <taxon>Vibrionaceae</taxon>
        <taxon>Vibrio</taxon>
    </lineage>
</organism>
<reference evidence="2" key="1">
    <citation type="journal article" date="2015" name="BMC Genomics">
        <title>Genome mining reveals unlocked bioactive potential of marine Gram-negative bacteria.</title>
        <authorList>
            <person name="Machado H."/>
            <person name="Sonnenschein E.C."/>
            <person name="Melchiorsen J."/>
            <person name="Gram L."/>
        </authorList>
    </citation>
    <scope>NUCLEOTIDE SEQUENCE</scope>
    <source>
        <strain evidence="2">S2052</strain>
    </source>
</reference>
<dbReference type="RefSeq" id="WP_038511418.1">
    <property type="nucleotide sequence ID" value="NZ_CP009264.1"/>
</dbReference>
<sequence>MENSTKLLWLTGPMQGRELRLPQGDLSMGPSGDIMVPLAERELLNIRVDEKGVFVRDTVKVWANGSLANTEEALPMGEPIEICGVGLVLGKAEQALEWQKLPAHVKTSQSRWRKMVLLAMTLITIVLMAFTLMLPAKTQPVFDPQLWLQHQLNVPALHQVEGNWSPDGVVTLTGYCDNSTAMAKLKEGLKLHSIRFTNTAVCTDTLISNVESVLSANGYQNINVLPSRRMGEVRISGAIQSGEKWDKVTRELEQVQGLKHWQVANDIGGYVQKFIEALRDKGLLQGLMVERRQDSIMVTGQFQDDVRSQIRQVSSELMANTGQSIDVRFENIPVRDNLSRYLSGQIVSFGGNSSHPFVELSNGTRLKLNSKLDSGYVVSHIDLKGLDLSRDGELIHIPFIL</sequence>
<dbReference type="Pfam" id="PF21937">
    <property type="entry name" value="Yop-YscD_ppl_2nd"/>
    <property type="match status" value="1"/>
</dbReference>
<accession>A0A837GAP3</accession>
<dbReference type="KEGG" id="vct:JV59_31190"/>
<dbReference type="InterPro" id="IPR053947">
    <property type="entry name" value="YscD_ppl__2nd"/>
</dbReference>
<evidence type="ECO:0000313" key="2">
    <source>
        <dbReference type="EMBL" id="KJY77556.1"/>
    </source>
</evidence>
<dbReference type="AlphaFoldDB" id="A0A837GAP3"/>
<dbReference type="NCBIfam" id="TIGR02500">
    <property type="entry name" value="type_III_yscD"/>
    <property type="match status" value="1"/>
</dbReference>